<proteinExistence type="predicted"/>
<dbReference type="InterPro" id="IPR036583">
    <property type="entry name" value="23S_rRNA_IVS_sf"/>
</dbReference>
<dbReference type="PANTHER" id="PTHR38471:SF2">
    <property type="entry name" value="FOUR HELIX BUNDLE PROTEIN"/>
    <property type="match status" value="1"/>
</dbReference>
<gene>
    <name evidence="1" type="ORF">SAMN05444005_10168</name>
</gene>
<evidence type="ECO:0000313" key="1">
    <source>
        <dbReference type="EMBL" id="SEP54839.1"/>
    </source>
</evidence>
<reference evidence="1 2" key="1">
    <citation type="submission" date="2016-10" db="EMBL/GenBank/DDBJ databases">
        <authorList>
            <person name="de Groot N.N."/>
        </authorList>
    </citation>
    <scope>NUCLEOTIDE SEQUENCE [LARGE SCALE GENOMIC DNA]</scope>
    <source>
        <strain evidence="1 2">DSM 27078</strain>
    </source>
</reference>
<dbReference type="STRING" id="1299341.SAMN05444005_10168"/>
<dbReference type="SUPFAM" id="SSF158446">
    <property type="entry name" value="IVS-encoded protein-like"/>
    <property type="match status" value="1"/>
</dbReference>
<dbReference type="InterPro" id="IPR012657">
    <property type="entry name" value="23S_rRNA-intervening_sequence"/>
</dbReference>
<dbReference type="RefSeq" id="WP_091463522.1">
    <property type="nucleotide sequence ID" value="NZ_FOEI01000001.1"/>
</dbReference>
<dbReference type="Pfam" id="PF05635">
    <property type="entry name" value="23S_rRNA_IVP"/>
    <property type="match status" value="1"/>
</dbReference>
<dbReference type="NCBIfam" id="TIGR02436">
    <property type="entry name" value="four helix bundle protein"/>
    <property type="match status" value="1"/>
</dbReference>
<organism evidence="1 2">
    <name type="scientific">Flavobacterium urocaniciphilum</name>
    <dbReference type="NCBI Taxonomy" id="1299341"/>
    <lineage>
        <taxon>Bacteria</taxon>
        <taxon>Pseudomonadati</taxon>
        <taxon>Bacteroidota</taxon>
        <taxon>Flavobacteriia</taxon>
        <taxon>Flavobacteriales</taxon>
        <taxon>Flavobacteriaceae</taxon>
        <taxon>Flavobacterium</taxon>
    </lineage>
</organism>
<keyword evidence="2" id="KW-1185">Reference proteome</keyword>
<protein>
    <submittedName>
        <fullName evidence="1">Four helix bundle protein</fullName>
    </submittedName>
</protein>
<name>A0A1H8YRT6_9FLAO</name>
<dbReference type="OrthoDB" id="9811959at2"/>
<dbReference type="EMBL" id="FOEI01000001">
    <property type="protein sequence ID" value="SEP54839.1"/>
    <property type="molecule type" value="Genomic_DNA"/>
</dbReference>
<sequence length="118" mass="13639">MEHKNLDVWKKSMDLVESIYKMTQTFPESEKFGLINQMRRAAVSIPSNIAEGSARKGDKELIQFLYIALGSIAELETQYMIAVRLQFVNKDEEMEEMILNVKKMLLGFKNYVGKKIES</sequence>
<dbReference type="Proteomes" id="UP000198648">
    <property type="component" value="Unassembled WGS sequence"/>
</dbReference>
<dbReference type="AlphaFoldDB" id="A0A1H8YRT6"/>
<dbReference type="CDD" id="cd16377">
    <property type="entry name" value="23S_rRNA_IVP_like"/>
    <property type="match status" value="1"/>
</dbReference>
<dbReference type="PANTHER" id="PTHR38471">
    <property type="entry name" value="FOUR HELIX BUNDLE PROTEIN"/>
    <property type="match status" value="1"/>
</dbReference>
<accession>A0A1H8YRT6</accession>
<evidence type="ECO:0000313" key="2">
    <source>
        <dbReference type="Proteomes" id="UP000198648"/>
    </source>
</evidence>
<dbReference type="Gene3D" id="1.20.1440.60">
    <property type="entry name" value="23S rRNA-intervening sequence"/>
    <property type="match status" value="1"/>
</dbReference>